<dbReference type="STRING" id="1073089.A0A1L9R9S6"/>
<dbReference type="PANTHER" id="PTHR42790">
    <property type="entry name" value="AMINOTRANSFERASE"/>
    <property type="match status" value="1"/>
</dbReference>
<dbReference type="GO" id="GO:0006571">
    <property type="term" value="P:tyrosine biosynthetic process"/>
    <property type="evidence" value="ECO:0007669"/>
    <property type="project" value="TreeGrafter"/>
</dbReference>
<dbReference type="InterPro" id="IPR015424">
    <property type="entry name" value="PyrdxlP-dep_Trfase"/>
</dbReference>
<dbReference type="GO" id="GO:0030170">
    <property type="term" value="F:pyridoxal phosphate binding"/>
    <property type="evidence" value="ECO:0007669"/>
    <property type="project" value="InterPro"/>
</dbReference>
<dbReference type="OrthoDB" id="691673at2759"/>
<feature type="domain" description="Aminotransferase class I/classII large" evidence="6">
    <location>
        <begin position="107"/>
        <end position="488"/>
    </location>
</feature>
<dbReference type="InterPro" id="IPR004839">
    <property type="entry name" value="Aminotransferase_I/II_large"/>
</dbReference>
<evidence type="ECO:0000256" key="3">
    <source>
        <dbReference type="ARBA" id="ARBA00022576"/>
    </source>
</evidence>
<keyword evidence="5" id="KW-0663">Pyridoxal phosphate</keyword>
<gene>
    <name evidence="7" type="ORF">ASPWEDRAFT_119873</name>
</gene>
<name>A0A1L9R9S6_ASPWE</name>
<dbReference type="GeneID" id="63744795"/>
<dbReference type="GO" id="GO:0009074">
    <property type="term" value="P:aromatic amino acid family catabolic process"/>
    <property type="evidence" value="ECO:0007669"/>
    <property type="project" value="TreeGrafter"/>
</dbReference>
<keyword evidence="4" id="KW-0808">Transferase</keyword>
<evidence type="ECO:0000256" key="2">
    <source>
        <dbReference type="ARBA" id="ARBA00007441"/>
    </source>
</evidence>
<comment type="similarity">
    <text evidence="2">Belongs to the class-I pyridoxal-phosphate-dependent aminotransferase family.</text>
</comment>
<dbReference type="SUPFAM" id="SSF53383">
    <property type="entry name" value="PLP-dependent transferases"/>
    <property type="match status" value="1"/>
</dbReference>
<reference evidence="8" key="1">
    <citation type="journal article" date="2017" name="Genome Biol.">
        <title>Comparative genomics reveals high biological diversity and specific adaptations in the industrially and medically important fungal genus Aspergillus.</title>
        <authorList>
            <person name="de Vries R.P."/>
            <person name="Riley R."/>
            <person name="Wiebenga A."/>
            <person name="Aguilar-Osorio G."/>
            <person name="Amillis S."/>
            <person name="Uchima C.A."/>
            <person name="Anderluh G."/>
            <person name="Asadollahi M."/>
            <person name="Askin M."/>
            <person name="Barry K."/>
            <person name="Battaglia E."/>
            <person name="Bayram O."/>
            <person name="Benocci T."/>
            <person name="Braus-Stromeyer S.A."/>
            <person name="Caldana C."/>
            <person name="Canovas D."/>
            <person name="Cerqueira G.C."/>
            <person name="Chen F."/>
            <person name="Chen W."/>
            <person name="Choi C."/>
            <person name="Clum A."/>
            <person name="Dos Santos R.A."/>
            <person name="Damasio A.R."/>
            <person name="Diallinas G."/>
            <person name="Emri T."/>
            <person name="Fekete E."/>
            <person name="Flipphi M."/>
            <person name="Freyberg S."/>
            <person name="Gallo A."/>
            <person name="Gournas C."/>
            <person name="Habgood R."/>
            <person name="Hainaut M."/>
            <person name="Harispe M.L."/>
            <person name="Henrissat B."/>
            <person name="Hilden K.S."/>
            <person name="Hope R."/>
            <person name="Hossain A."/>
            <person name="Karabika E."/>
            <person name="Karaffa L."/>
            <person name="Karanyi Z."/>
            <person name="Krasevec N."/>
            <person name="Kuo A."/>
            <person name="Kusch H."/>
            <person name="LaButti K."/>
            <person name="Lagendijk E.L."/>
            <person name="Lapidus A."/>
            <person name="Levasseur A."/>
            <person name="Lindquist E."/>
            <person name="Lipzen A."/>
            <person name="Logrieco A.F."/>
            <person name="MacCabe A."/>
            <person name="Maekelae M.R."/>
            <person name="Malavazi I."/>
            <person name="Melin P."/>
            <person name="Meyer V."/>
            <person name="Mielnichuk N."/>
            <person name="Miskei M."/>
            <person name="Molnar A.P."/>
            <person name="Mule G."/>
            <person name="Ngan C.Y."/>
            <person name="Orejas M."/>
            <person name="Orosz E."/>
            <person name="Ouedraogo J.P."/>
            <person name="Overkamp K.M."/>
            <person name="Park H.-S."/>
            <person name="Perrone G."/>
            <person name="Piumi F."/>
            <person name="Punt P.J."/>
            <person name="Ram A.F."/>
            <person name="Ramon A."/>
            <person name="Rauscher S."/>
            <person name="Record E."/>
            <person name="Riano-Pachon D.M."/>
            <person name="Robert V."/>
            <person name="Roehrig J."/>
            <person name="Ruller R."/>
            <person name="Salamov A."/>
            <person name="Salih N.S."/>
            <person name="Samson R.A."/>
            <person name="Sandor E."/>
            <person name="Sanguinetti M."/>
            <person name="Schuetze T."/>
            <person name="Sepcic K."/>
            <person name="Shelest E."/>
            <person name="Sherlock G."/>
            <person name="Sophianopoulou V."/>
            <person name="Squina F.M."/>
            <person name="Sun H."/>
            <person name="Susca A."/>
            <person name="Todd R.B."/>
            <person name="Tsang A."/>
            <person name="Unkles S.E."/>
            <person name="van de Wiele N."/>
            <person name="van Rossen-Uffink D."/>
            <person name="Oliveira J.V."/>
            <person name="Vesth T.C."/>
            <person name="Visser J."/>
            <person name="Yu J.-H."/>
            <person name="Zhou M."/>
            <person name="Andersen M.R."/>
            <person name="Archer D.B."/>
            <person name="Baker S.E."/>
            <person name="Benoit I."/>
            <person name="Brakhage A.A."/>
            <person name="Braus G.H."/>
            <person name="Fischer R."/>
            <person name="Frisvad J.C."/>
            <person name="Goldman G.H."/>
            <person name="Houbraken J."/>
            <person name="Oakley B."/>
            <person name="Pocsi I."/>
            <person name="Scazzocchio C."/>
            <person name="Seiboth B."/>
            <person name="vanKuyk P.A."/>
            <person name="Wortman J."/>
            <person name="Dyer P.S."/>
            <person name="Grigoriev I.V."/>
        </authorList>
    </citation>
    <scope>NUCLEOTIDE SEQUENCE [LARGE SCALE GENOMIC DNA]</scope>
    <source>
        <strain evidence="8">DTO 134E9</strain>
    </source>
</reference>
<evidence type="ECO:0000259" key="6">
    <source>
        <dbReference type="Pfam" id="PF00155"/>
    </source>
</evidence>
<dbReference type="Gene3D" id="3.40.640.10">
    <property type="entry name" value="Type I PLP-dependent aspartate aminotransferase-like (Major domain)"/>
    <property type="match status" value="1"/>
</dbReference>
<dbReference type="EMBL" id="KV878216">
    <property type="protein sequence ID" value="OJJ31674.1"/>
    <property type="molecule type" value="Genomic_DNA"/>
</dbReference>
<evidence type="ECO:0000313" key="8">
    <source>
        <dbReference type="Proteomes" id="UP000184383"/>
    </source>
</evidence>
<dbReference type="GO" id="GO:0019878">
    <property type="term" value="P:lysine biosynthetic process via aminoadipic acid"/>
    <property type="evidence" value="ECO:0007669"/>
    <property type="project" value="TreeGrafter"/>
</dbReference>
<dbReference type="InterPro" id="IPR015421">
    <property type="entry name" value="PyrdxlP-dep_Trfase_major"/>
</dbReference>
<proteinExistence type="inferred from homology"/>
<keyword evidence="3" id="KW-0032">Aminotransferase</keyword>
<dbReference type="Pfam" id="PF00155">
    <property type="entry name" value="Aminotran_1_2"/>
    <property type="match status" value="1"/>
</dbReference>
<accession>A0A1L9R9S6</accession>
<evidence type="ECO:0000256" key="1">
    <source>
        <dbReference type="ARBA" id="ARBA00001933"/>
    </source>
</evidence>
<dbReference type="PANTHER" id="PTHR42790:SF21">
    <property type="entry name" value="AROMATIC_AMINOADIPATE AMINOTRANSFERASE 1"/>
    <property type="match status" value="1"/>
</dbReference>
<dbReference type="VEuPathDB" id="FungiDB:ASPWEDRAFT_119873"/>
<sequence>MPLTMSDIESIRAQSAPLPSTVAPYTCSDFFKSPHNKNKPPSKPINHHFSIESSGFTGSALKKLGNSLGGRKVISLATGRPTADYYPWESVTFEGSSLGLQQTSNGIEAAVQTVRKYGDVYTLSTALNYGHGAGCPSLVRFLTEHVEMVHDPPYADWEVCLSSGSTAAFEIALRIFCNRGDIVLAEKQTYPGSIEAAGLVGVQFEGLKMDAEGLMADALQSALTEWDASRGPKPRVLYTIPTGHNPTGATQSTERRQQIYGIAEEHDLIIIEDDPYYFLRMGSYHPGQEASIESSGNLPSYVSLDRSGRVVRLDSTSKLLAPGLRAGWVTASAQIINKFISYHEVTTGAVSGPSQLMLWTLLEQSWGHRGFGSWLDHLSSEYRCRRDIMLSACGEYLPEVCDWVPPEYGMFVWIRLDWKKHPLFRGMEIEESDILLAGIAERINLNAIANGVQVTKGFLFSPNMKPNGELQFRMTFAAAARTELEEGVRIFGDVVRKEFS</sequence>
<dbReference type="InterPro" id="IPR050859">
    <property type="entry name" value="Class-I_PLP-dep_aminotransf"/>
</dbReference>
<dbReference type="CDD" id="cd00609">
    <property type="entry name" value="AAT_like"/>
    <property type="match status" value="1"/>
</dbReference>
<evidence type="ECO:0000256" key="4">
    <source>
        <dbReference type="ARBA" id="ARBA00022679"/>
    </source>
</evidence>
<dbReference type="Proteomes" id="UP000184383">
    <property type="component" value="Unassembled WGS sequence"/>
</dbReference>
<dbReference type="RefSeq" id="XP_040685351.1">
    <property type="nucleotide sequence ID" value="XM_040828947.1"/>
</dbReference>
<comment type="cofactor">
    <cofactor evidence="1">
        <name>pyridoxal 5'-phosphate</name>
        <dbReference type="ChEBI" id="CHEBI:597326"/>
    </cofactor>
</comment>
<dbReference type="GO" id="GO:0047536">
    <property type="term" value="F:2-aminoadipate transaminase activity"/>
    <property type="evidence" value="ECO:0007669"/>
    <property type="project" value="TreeGrafter"/>
</dbReference>
<evidence type="ECO:0000256" key="5">
    <source>
        <dbReference type="ARBA" id="ARBA00022898"/>
    </source>
</evidence>
<organism evidence="7 8">
    <name type="scientific">Aspergillus wentii DTO 134E9</name>
    <dbReference type="NCBI Taxonomy" id="1073089"/>
    <lineage>
        <taxon>Eukaryota</taxon>
        <taxon>Fungi</taxon>
        <taxon>Dikarya</taxon>
        <taxon>Ascomycota</taxon>
        <taxon>Pezizomycotina</taxon>
        <taxon>Eurotiomycetes</taxon>
        <taxon>Eurotiomycetidae</taxon>
        <taxon>Eurotiales</taxon>
        <taxon>Aspergillaceae</taxon>
        <taxon>Aspergillus</taxon>
        <taxon>Aspergillus subgen. Cremei</taxon>
    </lineage>
</organism>
<evidence type="ECO:0000313" key="7">
    <source>
        <dbReference type="EMBL" id="OJJ31674.1"/>
    </source>
</evidence>
<protein>
    <recommendedName>
        <fullName evidence="6">Aminotransferase class I/classII large domain-containing protein</fullName>
    </recommendedName>
</protein>
<keyword evidence="8" id="KW-1185">Reference proteome</keyword>
<dbReference type="AlphaFoldDB" id="A0A1L9R9S6"/>
<dbReference type="GO" id="GO:0008793">
    <property type="term" value="F:aromatic-amino-acid transaminase activity"/>
    <property type="evidence" value="ECO:0007669"/>
    <property type="project" value="TreeGrafter"/>
</dbReference>